<dbReference type="PANTHER" id="PTHR33446">
    <property type="entry name" value="PROTEIN TONB-RELATED"/>
    <property type="match status" value="1"/>
</dbReference>
<proteinExistence type="inferred from homology"/>
<dbReference type="GO" id="GO:0015031">
    <property type="term" value="P:protein transport"/>
    <property type="evidence" value="ECO:0007669"/>
    <property type="project" value="UniProtKB-KW"/>
</dbReference>
<evidence type="ECO:0000256" key="8">
    <source>
        <dbReference type="ARBA" id="ARBA00022989"/>
    </source>
</evidence>
<accession>K1L289</accession>
<evidence type="ECO:0000256" key="1">
    <source>
        <dbReference type="ARBA" id="ARBA00004383"/>
    </source>
</evidence>
<dbReference type="Pfam" id="PF03544">
    <property type="entry name" value="TonB_C"/>
    <property type="match status" value="1"/>
</dbReference>
<dbReference type="GO" id="GO:0098797">
    <property type="term" value="C:plasma membrane protein complex"/>
    <property type="evidence" value="ECO:0007669"/>
    <property type="project" value="TreeGrafter"/>
</dbReference>
<comment type="similarity">
    <text evidence="2">Belongs to the TonB family.</text>
</comment>
<dbReference type="GO" id="GO:0055085">
    <property type="term" value="P:transmembrane transport"/>
    <property type="evidence" value="ECO:0007669"/>
    <property type="project" value="InterPro"/>
</dbReference>
<keyword evidence="12" id="KW-1185">Reference proteome</keyword>
<evidence type="ECO:0000313" key="12">
    <source>
        <dbReference type="Proteomes" id="UP000004478"/>
    </source>
</evidence>
<evidence type="ECO:0000313" key="11">
    <source>
        <dbReference type="EMBL" id="EKB48896.1"/>
    </source>
</evidence>
<gene>
    <name evidence="11" type="ORF">B879_02464</name>
</gene>
<keyword evidence="5" id="KW-0997">Cell inner membrane</keyword>
<comment type="subcellular location">
    <subcellularLocation>
        <location evidence="1">Cell inner membrane</location>
        <topology evidence="1">Single-pass membrane protein</topology>
        <orientation evidence="1">Periplasmic side</orientation>
    </subcellularLocation>
</comment>
<keyword evidence="4" id="KW-1003">Cell membrane</keyword>
<dbReference type="PROSITE" id="PS52015">
    <property type="entry name" value="TONB_CTD"/>
    <property type="match status" value="1"/>
</dbReference>
<sequence>MIVVTRFILLEQELKHLNLVNSLQLQELKEKSFFPPNSILAIEKKNTRELSPFLTVNWDILDHYLRKKIEYPDMAIIQGIEGTVEIGFLIGKDGEFQNLHIIKGIGWGCDEEALRIVSQIPKWMLAAKIDTQQNLTMSLPIHFSLN</sequence>
<evidence type="ECO:0000256" key="7">
    <source>
        <dbReference type="ARBA" id="ARBA00022927"/>
    </source>
</evidence>
<dbReference type="GO" id="GO:0031992">
    <property type="term" value="F:energy transducer activity"/>
    <property type="evidence" value="ECO:0007669"/>
    <property type="project" value="TreeGrafter"/>
</dbReference>
<dbReference type="AlphaFoldDB" id="K1L289"/>
<evidence type="ECO:0000256" key="4">
    <source>
        <dbReference type="ARBA" id="ARBA00022475"/>
    </source>
</evidence>
<keyword evidence="6" id="KW-0812">Transmembrane</keyword>
<dbReference type="PANTHER" id="PTHR33446:SF2">
    <property type="entry name" value="PROTEIN TONB"/>
    <property type="match status" value="1"/>
</dbReference>
<dbReference type="EMBL" id="AMGM01000038">
    <property type="protein sequence ID" value="EKB48896.1"/>
    <property type="molecule type" value="Genomic_DNA"/>
</dbReference>
<keyword evidence="3" id="KW-0813">Transport</keyword>
<evidence type="ECO:0000256" key="2">
    <source>
        <dbReference type="ARBA" id="ARBA00006555"/>
    </source>
</evidence>
<reference evidence="11 12" key="1">
    <citation type="journal article" date="2012" name="J. Bacteriol.">
        <title>Draft Genome Sequence of Cecembia lonarensis Strain LW9T, Isolated from Lonar Lake, a Haloalkaline Lake in India.</title>
        <authorList>
            <person name="Shivaji S."/>
            <person name="Ara S."/>
            <person name="Singh A."/>
            <person name="Pinnaka A.K."/>
        </authorList>
    </citation>
    <scope>NUCLEOTIDE SEQUENCE [LARGE SCALE GENOMIC DNA]</scope>
    <source>
        <strain evidence="11 12">LW9</strain>
    </source>
</reference>
<dbReference type="SUPFAM" id="SSF74653">
    <property type="entry name" value="TolA/TonB C-terminal domain"/>
    <property type="match status" value="1"/>
</dbReference>
<dbReference type="InterPro" id="IPR051045">
    <property type="entry name" value="TonB-dependent_transducer"/>
</dbReference>
<dbReference type="Gene3D" id="3.30.1150.10">
    <property type="match status" value="1"/>
</dbReference>
<evidence type="ECO:0000256" key="5">
    <source>
        <dbReference type="ARBA" id="ARBA00022519"/>
    </source>
</evidence>
<dbReference type="InterPro" id="IPR006260">
    <property type="entry name" value="TonB/TolA_C"/>
</dbReference>
<keyword evidence="7" id="KW-0653">Protein transport</keyword>
<comment type="caution">
    <text evidence="11">The sequence shown here is derived from an EMBL/GenBank/DDBJ whole genome shotgun (WGS) entry which is preliminary data.</text>
</comment>
<keyword evidence="8" id="KW-1133">Transmembrane helix</keyword>
<dbReference type="NCBIfam" id="TIGR01352">
    <property type="entry name" value="tonB_Cterm"/>
    <property type="match status" value="1"/>
</dbReference>
<evidence type="ECO:0000256" key="6">
    <source>
        <dbReference type="ARBA" id="ARBA00022692"/>
    </source>
</evidence>
<organism evidence="11 12">
    <name type="scientific">Cecembia lonarensis (strain CCUG 58316 / KCTC 22772 / LW9)</name>
    <dbReference type="NCBI Taxonomy" id="1225176"/>
    <lineage>
        <taxon>Bacteria</taxon>
        <taxon>Pseudomonadati</taxon>
        <taxon>Bacteroidota</taxon>
        <taxon>Cytophagia</taxon>
        <taxon>Cytophagales</taxon>
        <taxon>Cyclobacteriaceae</taxon>
        <taxon>Cecembia</taxon>
    </lineage>
</organism>
<keyword evidence="9" id="KW-0472">Membrane</keyword>
<protein>
    <submittedName>
        <fullName evidence="11">Gram-negative bacterial tonB protein</fullName>
    </submittedName>
</protein>
<dbReference type="InterPro" id="IPR037682">
    <property type="entry name" value="TonB_C"/>
</dbReference>
<dbReference type="Proteomes" id="UP000004478">
    <property type="component" value="Unassembled WGS sequence"/>
</dbReference>
<evidence type="ECO:0000256" key="3">
    <source>
        <dbReference type="ARBA" id="ARBA00022448"/>
    </source>
</evidence>
<evidence type="ECO:0000256" key="9">
    <source>
        <dbReference type="ARBA" id="ARBA00023136"/>
    </source>
</evidence>
<name>K1L289_CECL9</name>
<evidence type="ECO:0000259" key="10">
    <source>
        <dbReference type="PROSITE" id="PS52015"/>
    </source>
</evidence>
<feature type="domain" description="TonB C-terminal" evidence="10">
    <location>
        <begin position="56"/>
        <end position="146"/>
    </location>
</feature>